<dbReference type="EMBL" id="JABFUD020000021">
    <property type="protein sequence ID" value="KAI5063366.1"/>
    <property type="molecule type" value="Genomic_DNA"/>
</dbReference>
<keyword evidence="7" id="KW-1185">Reference proteome</keyword>
<comment type="similarity">
    <text evidence="1 4">Belongs to the iron/ascorbate-dependent oxidoreductase family.</text>
</comment>
<evidence type="ECO:0000256" key="1">
    <source>
        <dbReference type="ARBA" id="ARBA00008056"/>
    </source>
</evidence>
<name>A0A9D4U8B4_ADICA</name>
<organism evidence="6 7">
    <name type="scientific">Adiantum capillus-veneris</name>
    <name type="common">Maidenhair fern</name>
    <dbReference type="NCBI Taxonomy" id="13818"/>
    <lineage>
        <taxon>Eukaryota</taxon>
        <taxon>Viridiplantae</taxon>
        <taxon>Streptophyta</taxon>
        <taxon>Embryophyta</taxon>
        <taxon>Tracheophyta</taxon>
        <taxon>Polypodiopsida</taxon>
        <taxon>Polypodiidae</taxon>
        <taxon>Polypodiales</taxon>
        <taxon>Pteridineae</taxon>
        <taxon>Pteridaceae</taxon>
        <taxon>Vittarioideae</taxon>
        <taxon>Adiantum</taxon>
    </lineage>
</organism>
<protein>
    <recommendedName>
        <fullName evidence="5">Fe2OG dioxygenase domain-containing protein</fullName>
    </recommendedName>
</protein>
<evidence type="ECO:0000313" key="7">
    <source>
        <dbReference type="Proteomes" id="UP000886520"/>
    </source>
</evidence>
<dbReference type="InterPro" id="IPR005123">
    <property type="entry name" value="Oxoglu/Fe-dep_dioxygenase_dom"/>
</dbReference>
<evidence type="ECO:0000313" key="6">
    <source>
        <dbReference type="EMBL" id="KAI5063366.1"/>
    </source>
</evidence>
<dbReference type="SUPFAM" id="SSF51197">
    <property type="entry name" value="Clavaminate synthase-like"/>
    <property type="match status" value="1"/>
</dbReference>
<dbReference type="InterPro" id="IPR044861">
    <property type="entry name" value="IPNS-like_FE2OG_OXY"/>
</dbReference>
<dbReference type="Gene3D" id="2.60.120.330">
    <property type="entry name" value="B-lactam Antibiotic, Isopenicillin N Synthase, Chain"/>
    <property type="match status" value="1"/>
</dbReference>
<comment type="caution">
    <text evidence="6">The sequence shown here is derived from an EMBL/GenBank/DDBJ whole genome shotgun (WGS) entry which is preliminary data.</text>
</comment>
<dbReference type="InterPro" id="IPR026992">
    <property type="entry name" value="DIOX_N"/>
</dbReference>
<evidence type="ECO:0000259" key="5">
    <source>
        <dbReference type="PROSITE" id="PS51471"/>
    </source>
</evidence>
<dbReference type="GO" id="GO:0046872">
    <property type="term" value="F:metal ion binding"/>
    <property type="evidence" value="ECO:0007669"/>
    <property type="project" value="UniProtKB-KW"/>
</dbReference>
<evidence type="ECO:0000256" key="2">
    <source>
        <dbReference type="ARBA" id="ARBA00022723"/>
    </source>
</evidence>
<evidence type="ECO:0000256" key="4">
    <source>
        <dbReference type="RuleBase" id="RU003682"/>
    </source>
</evidence>
<dbReference type="PANTHER" id="PTHR47991">
    <property type="entry name" value="OXOGLUTARATE/IRON-DEPENDENT DIOXYGENASE"/>
    <property type="match status" value="1"/>
</dbReference>
<dbReference type="OrthoDB" id="288590at2759"/>
<reference evidence="6" key="1">
    <citation type="submission" date="2021-01" db="EMBL/GenBank/DDBJ databases">
        <title>Adiantum capillus-veneris genome.</title>
        <authorList>
            <person name="Fang Y."/>
            <person name="Liao Q."/>
        </authorList>
    </citation>
    <scope>NUCLEOTIDE SEQUENCE</scope>
    <source>
        <strain evidence="6">H3</strain>
        <tissue evidence="6">Leaf</tissue>
    </source>
</reference>
<accession>A0A9D4U8B4</accession>
<keyword evidence="2 4" id="KW-0479">Metal-binding</keyword>
<keyword evidence="4" id="KW-0560">Oxidoreductase</keyword>
<dbReference type="GO" id="GO:0016491">
    <property type="term" value="F:oxidoreductase activity"/>
    <property type="evidence" value="ECO:0007669"/>
    <property type="project" value="UniProtKB-KW"/>
</dbReference>
<dbReference type="Pfam" id="PF14226">
    <property type="entry name" value="DIOX_N"/>
    <property type="match status" value="1"/>
</dbReference>
<dbReference type="Proteomes" id="UP000886520">
    <property type="component" value="Chromosome 21"/>
</dbReference>
<gene>
    <name evidence="6" type="ORF">GOP47_0021913</name>
</gene>
<evidence type="ECO:0000256" key="3">
    <source>
        <dbReference type="ARBA" id="ARBA00023004"/>
    </source>
</evidence>
<keyword evidence="3 4" id="KW-0408">Iron</keyword>
<dbReference type="PROSITE" id="PS51471">
    <property type="entry name" value="FE2OG_OXY"/>
    <property type="match status" value="1"/>
</dbReference>
<dbReference type="InterPro" id="IPR050295">
    <property type="entry name" value="Plant_2OG-oxidoreductases"/>
</dbReference>
<feature type="domain" description="Fe2OG dioxygenase" evidence="5">
    <location>
        <begin position="202"/>
        <end position="301"/>
    </location>
</feature>
<sequence>MTTVGADDTEKNIRSIQELVNAGLQRVPAVYIRPVQERARCTSAPNSITNVRDHQLPSVPLISLSSSSRQLLQQVTHACSHWGIFQVIDHEVPISLQNQLWSATCHFFSLPTKTKLELISQDPSCPLLFSTGFFSHEKVKEWKDTLGFKPNASMNQELLPYFLRGPMLNFHKKMKVLAHKLCEAICTTLALDCKGFCDSQLSRETMGFNYYPTCPDPDLTFGLSSHSDFGSLTIIMQDEVQGLQVRKGNAWIDVVPIPNSFIVLLGDQVEILTNGYYKSVEHRVVTNTMKPRMSIACFYAPNEHEHVKPLNQFVTRGCPTMYKETKFGDYLKHGFNRGLNGKSNLEFSS</sequence>
<dbReference type="Pfam" id="PF03171">
    <property type="entry name" value="2OG-FeII_Oxy"/>
    <property type="match status" value="1"/>
</dbReference>
<proteinExistence type="inferred from homology"/>
<dbReference type="InterPro" id="IPR027443">
    <property type="entry name" value="IPNS-like_sf"/>
</dbReference>
<dbReference type="AlphaFoldDB" id="A0A9D4U8B4"/>